<proteinExistence type="inferred from homology"/>
<dbReference type="PROSITE" id="PS51061">
    <property type="entry name" value="R3H"/>
    <property type="match status" value="1"/>
</dbReference>
<comment type="caution">
    <text evidence="12">The sequence shown here is derived from an EMBL/GenBank/DDBJ whole genome shotgun (WGS) entry which is preliminary data.</text>
</comment>
<dbReference type="GO" id="GO:0008380">
    <property type="term" value="P:RNA splicing"/>
    <property type="evidence" value="ECO:0007669"/>
    <property type="project" value="UniProtKB-KW"/>
</dbReference>
<dbReference type="STRING" id="356882.A0A423VET6"/>
<dbReference type="Pfam" id="PF01585">
    <property type="entry name" value="G-patch"/>
    <property type="match status" value="1"/>
</dbReference>
<dbReference type="GO" id="GO:0006397">
    <property type="term" value="P:mRNA processing"/>
    <property type="evidence" value="ECO:0007669"/>
    <property type="project" value="UniProtKB-KW"/>
</dbReference>
<dbReference type="EMBL" id="LKEA01000071">
    <property type="protein sequence ID" value="ROV89315.1"/>
    <property type="molecule type" value="Genomic_DNA"/>
</dbReference>
<feature type="compositionally biased region" description="Basic and acidic residues" evidence="9">
    <location>
        <begin position="580"/>
        <end position="592"/>
    </location>
</feature>
<evidence type="ECO:0000256" key="1">
    <source>
        <dbReference type="ARBA" id="ARBA00004123"/>
    </source>
</evidence>
<evidence type="ECO:0000259" key="10">
    <source>
        <dbReference type="PROSITE" id="PS50174"/>
    </source>
</evidence>
<dbReference type="InterPro" id="IPR051189">
    <property type="entry name" value="Splicing_assoc_domain"/>
</dbReference>
<keyword evidence="6" id="KW-0507">mRNA processing</keyword>
<feature type="domain" description="G-patch" evidence="10">
    <location>
        <begin position="622"/>
        <end position="665"/>
    </location>
</feature>
<dbReference type="InterPro" id="IPR001374">
    <property type="entry name" value="R3H_dom"/>
</dbReference>
<keyword evidence="5" id="KW-0963">Cytoplasm</keyword>
<feature type="compositionally biased region" description="Basic and acidic residues" evidence="9">
    <location>
        <begin position="81"/>
        <end position="95"/>
    </location>
</feature>
<feature type="compositionally biased region" description="Polar residues" evidence="9">
    <location>
        <begin position="156"/>
        <end position="169"/>
    </location>
</feature>
<feature type="domain" description="R3H" evidence="11">
    <location>
        <begin position="493"/>
        <end position="555"/>
    </location>
</feature>
<comment type="subcellular location">
    <subcellularLocation>
        <location evidence="2">Cytoplasm</location>
    </subcellularLocation>
    <subcellularLocation>
        <location evidence="1">Nucleus</location>
    </subcellularLocation>
</comment>
<evidence type="ECO:0000256" key="8">
    <source>
        <dbReference type="ARBA" id="ARBA00023242"/>
    </source>
</evidence>
<dbReference type="InterPro" id="IPR036867">
    <property type="entry name" value="R3H_dom_sf"/>
</dbReference>
<protein>
    <recommendedName>
        <fullName evidence="4">Protein SQS1</fullName>
    </recommendedName>
</protein>
<dbReference type="PANTHER" id="PTHR14195">
    <property type="entry name" value="G PATCH DOMAIN CONTAINING PROTEIN 2"/>
    <property type="match status" value="1"/>
</dbReference>
<dbReference type="GO" id="GO:0005634">
    <property type="term" value="C:nucleus"/>
    <property type="evidence" value="ECO:0007669"/>
    <property type="project" value="UniProtKB-SubCell"/>
</dbReference>
<organism evidence="12 13">
    <name type="scientific">Cytospora schulzeri</name>
    <dbReference type="NCBI Taxonomy" id="448051"/>
    <lineage>
        <taxon>Eukaryota</taxon>
        <taxon>Fungi</taxon>
        <taxon>Dikarya</taxon>
        <taxon>Ascomycota</taxon>
        <taxon>Pezizomycotina</taxon>
        <taxon>Sordariomycetes</taxon>
        <taxon>Sordariomycetidae</taxon>
        <taxon>Diaporthales</taxon>
        <taxon>Cytosporaceae</taxon>
        <taxon>Cytospora</taxon>
    </lineage>
</organism>
<evidence type="ECO:0000256" key="5">
    <source>
        <dbReference type="ARBA" id="ARBA00022490"/>
    </source>
</evidence>
<reference evidence="12 13" key="1">
    <citation type="submission" date="2015-09" db="EMBL/GenBank/DDBJ databases">
        <title>Host preference determinants of Valsa canker pathogens revealed by comparative genomics.</title>
        <authorList>
            <person name="Yin Z."/>
            <person name="Huang L."/>
        </authorList>
    </citation>
    <scope>NUCLEOTIDE SEQUENCE [LARGE SCALE GENOMIC DNA]</scope>
    <source>
        <strain evidence="12 13">03-1</strain>
    </source>
</reference>
<evidence type="ECO:0000313" key="12">
    <source>
        <dbReference type="EMBL" id="ROV89315.1"/>
    </source>
</evidence>
<name>A0A423VET6_9PEZI</name>
<keyword evidence="13" id="KW-1185">Reference proteome</keyword>
<accession>A0A423VET6</accession>
<evidence type="ECO:0000313" key="13">
    <source>
        <dbReference type="Proteomes" id="UP000283895"/>
    </source>
</evidence>
<feature type="region of interest" description="Disordered" evidence="9">
    <location>
        <begin position="1"/>
        <end position="27"/>
    </location>
</feature>
<dbReference type="Pfam" id="PF01424">
    <property type="entry name" value="R3H"/>
    <property type="match status" value="1"/>
</dbReference>
<evidence type="ECO:0000256" key="4">
    <source>
        <dbReference type="ARBA" id="ARBA00018964"/>
    </source>
</evidence>
<dbReference type="CDD" id="cd02646">
    <property type="entry name" value="R3H_G-patch"/>
    <property type="match status" value="1"/>
</dbReference>
<dbReference type="InterPro" id="IPR000467">
    <property type="entry name" value="G_patch_dom"/>
</dbReference>
<feature type="compositionally biased region" description="Acidic residues" evidence="9">
    <location>
        <begin position="264"/>
        <end position="276"/>
    </location>
</feature>
<feature type="region of interest" description="Disordered" evidence="9">
    <location>
        <begin position="219"/>
        <end position="336"/>
    </location>
</feature>
<evidence type="ECO:0000259" key="11">
    <source>
        <dbReference type="PROSITE" id="PS51061"/>
    </source>
</evidence>
<dbReference type="GO" id="GO:0003676">
    <property type="term" value="F:nucleic acid binding"/>
    <property type="evidence" value="ECO:0007669"/>
    <property type="project" value="UniProtKB-UniRule"/>
</dbReference>
<evidence type="ECO:0000256" key="3">
    <source>
        <dbReference type="ARBA" id="ARBA00010306"/>
    </source>
</evidence>
<sequence length="665" mass="73887">MARNKKGRAGKAARYRAMTTPRQQNQPQDIAAQLLPRAAAAHSFSLRDEARNTAKQPTSWDQETRLRTRPVTFVSAGLVEPLKELDEPAEDHEPVGLDGTIETPKESDMPVPEQSSQPNGDGPAPVGEATVTSREEHEAPTPPAPQEELPFFIDTTGDQKLSSGSNSQPVIIPDPHSSDNETDSSEEVVLFKGRNRREDEPPPVVDQMTIEVNAVEQTIQQISLDEADEPRHPSPRPASPPAWQLRGHNDDDAIIADYMANMVADDDEEDDSDDEENHAPYHASFGNRDLGGSDGDVVIIDDSDSEDSEEEHSDDDSPEMPEGREFLEDDEEDGIDDETLARLMAKQEELGLDEDEYMLFSADSYGGTRSSRNNASTLMRKDNIAFLSNRTSRKQRRGKIPSASAVAEVFDDLDLMDWDRHNTHNQPRKPKSKRGQPTFDISDSELEATLQAAWQKDRLSKREKKKEREELRAQGLLGKHADPTDPRVKYQTGMSLDQIKEEIRSFLCGSDENLTFPPMDANARKVIHDIANKFKIKSKSAGHGETRRPSLYRTNRTIRYHEPSFEQVFARTGRKYFPRLDAKGKAPRDGPKPGRSGRGVSQAAFTYKDGEVVGASAPELDQKNKGRAMLEKMGWTTGTALGATDNKGILQPVVHVVKRSKAGLG</sequence>
<evidence type="ECO:0000256" key="9">
    <source>
        <dbReference type="SAM" id="MobiDB-lite"/>
    </source>
</evidence>
<evidence type="ECO:0000256" key="2">
    <source>
        <dbReference type="ARBA" id="ARBA00004496"/>
    </source>
</evidence>
<dbReference type="PROSITE" id="PS50174">
    <property type="entry name" value="G_PATCH"/>
    <property type="match status" value="1"/>
</dbReference>
<feature type="region of interest" description="Disordered" evidence="9">
    <location>
        <begin position="42"/>
        <end position="206"/>
    </location>
</feature>
<dbReference type="SMART" id="SM00443">
    <property type="entry name" value="G_patch"/>
    <property type="match status" value="1"/>
</dbReference>
<evidence type="ECO:0000256" key="7">
    <source>
        <dbReference type="ARBA" id="ARBA00023187"/>
    </source>
</evidence>
<evidence type="ECO:0000256" key="6">
    <source>
        <dbReference type="ARBA" id="ARBA00022664"/>
    </source>
</evidence>
<gene>
    <name evidence="12" type="ORF">VMCG_09619</name>
</gene>
<dbReference type="Gene3D" id="3.30.1370.50">
    <property type="entry name" value="R3H-like domain"/>
    <property type="match status" value="1"/>
</dbReference>
<dbReference type="AlphaFoldDB" id="A0A423VET6"/>
<feature type="compositionally biased region" description="Acidic residues" evidence="9">
    <location>
        <begin position="327"/>
        <end position="336"/>
    </location>
</feature>
<dbReference type="OrthoDB" id="21470at2759"/>
<feature type="compositionally biased region" description="Basic residues" evidence="9">
    <location>
        <begin position="1"/>
        <end position="14"/>
    </location>
</feature>
<dbReference type="SMART" id="SM00393">
    <property type="entry name" value="R3H"/>
    <property type="match status" value="1"/>
</dbReference>
<keyword evidence="8" id="KW-0539">Nucleus</keyword>
<dbReference type="SUPFAM" id="SSF82708">
    <property type="entry name" value="R3H domain"/>
    <property type="match status" value="1"/>
</dbReference>
<keyword evidence="7" id="KW-0508">mRNA splicing</keyword>
<feature type="region of interest" description="Disordered" evidence="9">
    <location>
        <begin position="580"/>
        <end position="602"/>
    </location>
</feature>
<dbReference type="InterPro" id="IPR034082">
    <property type="entry name" value="R3H_G-patch"/>
</dbReference>
<dbReference type="GO" id="GO:0005737">
    <property type="term" value="C:cytoplasm"/>
    <property type="evidence" value="ECO:0007669"/>
    <property type="project" value="UniProtKB-SubCell"/>
</dbReference>
<feature type="compositionally biased region" description="Acidic residues" evidence="9">
    <location>
        <begin position="299"/>
        <end position="319"/>
    </location>
</feature>
<dbReference type="Proteomes" id="UP000283895">
    <property type="component" value="Unassembled WGS sequence"/>
</dbReference>
<comment type="similarity">
    <text evidence="3">Belongs to the SQS1 family.</text>
</comment>